<dbReference type="InterPro" id="IPR030378">
    <property type="entry name" value="G_CP_dom"/>
</dbReference>
<dbReference type="Gene3D" id="2.40.50.140">
    <property type="entry name" value="Nucleic acid-binding proteins"/>
    <property type="match status" value="1"/>
</dbReference>
<dbReference type="SUPFAM" id="SSF50249">
    <property type="entry name" value="Nucleic acid-binding proteins"/>
    <property type="match status" value="1"/>
</dbReference>
<gene>
    <name evidence="10 13" type="primary">rsgA</name>
    <name evidence="13" type="ORF">SFSGTM_06760</name>
</gene>
<dbReference type="CDD" id="cd01854">
    <property type="entry name" value="YjeQ_EngC"/>
    <property type="match status" value="1"/>
</dbReference>
<evidence type="ECO:0000259" key="11">
    <source>
        <dbReference type="PROSITE" id="PS50936"/>
    </source>
</evidence>
<keyword evidence="9 10" id="KW-0342">GTP-binding</keyword>
<dbReference type="GO" id="GO:0046872">
    <property type="term" value="F:metal ion binding"/>
    <property type="evidence" value="ECO:0007669"/>
    <property type="project" value="UniProtKB-KW"/>
</dbReference>
<dbReference type="GO" id="GO:0003924">
    <property type="term" value="F:GTPase activity"/>
    <property type="evidence" value="ECO:0007669"/>
    <property type="project" value="UniProtKB-UniRule"/>
</dbReference>
<dbReference type="GO" id="GO:0042274">
    <property type="term" value="P:ribosomal small subunit biogenesis"/>
    <property type="evidence" value="ECO:0007669"/>
    <property type="project" value="UniProtKB-UniRule"/>
</dbReference>
<evidence type="ECO:0000313" key="13">
    <source>
        <dbReference type="EMBL" id="BBO99967.1"/>
    </source>
</evidence>
<comment type="function">
    <text evidence="10">One of several proteins that assist in the late maturation steps of the functional core of the 30S ribosomal subunit. Helps release RbfA from mature subunits. May play a role in the assembly of ribosomal proteins into the subunit. Circularly permuted GTPase that catalyzes slow GTP hydrolysis, GTPase activity is stimulated by the 30S ribosomal subunit.</text>
</comment>
<dbReference type="InterPro" id="IPR031944">
    <property type="entry name" value="RsgA_N"/>
</dbReference>
<comment type="similarity">
    <text evidence="10">Belongs to the TRAFAC class YlqF/YawG GTPase family. RsgA subfamily.</text>
</comment>
<dbReference type="InterPro" id="IPR010914">
    <property type="entry name" value="RsgA_GTPase_dom"/>
</dbReference>
<keyword evidence="6 10" id="KW-0378">Hydrolase</keyword>
<comment type="cofactor">
    <cofactor evidence="10">
        <name>Zn(2+)</name>
        <dbReference type="ChEBI" id="CHEBI:29105"/>
    </cofactor>
    <text evidence="10">Binds 1 zinc ion per subunit.</text>
</comment>
<evidence type="ECO:0000256" key="5">
    <source>
        <dbReference type="ARBA" id="ARBA00022741"/>
    </source>
</evidence>
<evidence type="ECO:0000256" key="4">
    <source>
        <dbReference type="ARBA" id="ARBA00022730"/>
    </source>
</evidence>
<comment type="subcellular location">
    <subcellularLocation>
        <location evidence="10">Cytoplasm</location>
    </subcellularLocation>
</comment>
<dbReference type="EMBL" id="AP021881">
    <property type="protein sequence ID" value="BBO99967.1"/>
    <property type="molecule type" value="Genomic_DNA"/>
</dbReference>
<evidence type="ECO:0000256" key="10">
    <source>
        <dbReference type="HAMAP-Rule" id="MF_01820"/>
    </source>
</evidence>
<dbReference type="KEGG" id="sniv:SFSGTM_06760"/>
<dbReference type="HAMAP" id="MF_01820">
    <property type="entry name" value="GTPase_RsgA"/>
    <property type="match status" value="1"/>
</dbReference>
<keyword evidence="3 10" id="KW-0479">Metal-binding</keyword>
<evidence type="ECO:0000256" key="2">
    <source>
        <dbReference type="ARBA" id="ARBA00022517"/>
    </source>
</evidence>
<keyword evidence="7 10" id="KW-0862">Zinc</keyword>
<keyword evidence="14" id="KW-1185">Reference proteome</keyword>
<feature type="binding site" evidence="10">
    <location>
        <begin position="120"/>
        <end position="123"/>
    </location>
    <ligand>
        <name>GTP</name>
        <dbReference type="ChEBI" id="CHEBI:37565"/>
    </ligand>
</feature>
<name>A0A809S0E1_9PROT</name>
<feature type="domain" description="EngC GTPase" evidence="11">
    <location>
        <begin position="81"/>
        <end position="226"/>
    </location>
</feature>
<dbReference type="AlphaFoldDB" id="A0A809S0E1"/>
<dbReference type="InterPro" id="IPR004881">
    <property type="entry name" value="Ribosome_biogen_GTPase_RsgA"/>
</dbReference>
<dbReference type="GO" id="GO:0005525">
    <property type="term" value="F:GTP binding"/>
    <property type="evidence" value="ECO:0007669"/>
    <property type="project" value="UniProtKB-UniRule"/>
</dbReference>
<keyword evidence="4 10" id="KW-0699">rRNA-binding</keyword>
<keyword evidence="8 10" id="KW-0694">RNA-binding</keyword>
<sequence length="292" mass="31780">MSAIPLLEGRVIASYGRHYQVEVDQQQVLDCVTRGKQSNVACGDWVRLKLTSPNQGVIESIITRTSLLYRSVEHRSKLIAANVDLAVIVVSPVPSYYDLLVNRCLIAAQAAGIESLICLNKSDLGEVADAAYTKLCSYRELGYNLIRVSAKHDISQLTPYLQGKTSVLVGQSGMGKSSLINALLPEAAVATRDVSSALDSGKHTTTSATLYHLNANSHIIDSPGMQAFGLNHIRAGELDQLFTEFRPYIGHCKYSNCRHTHEPNCAVLNAHEAGKISDARLSAYQDILRGLS</sequence>
<feature type="binding site" evidence="10">
    <location>
        <begin position="170"/>
        <end position="178"/>
    </location>
    <ligand>
        <name>GTP</name>
        <dbReference type="ChEBI" id="CHEBI:37565"/>
    </ligand>
</feature>
<feature type="domain" description="CP-type G" evidence="12">
    <location>
        <begin position="70"/>
        <end position="228"/>
    </location>
</feature>
<protein>
    <recommendedName>
        <fullName evidence="10">Small ribosomal subunit biogenesis GTPase RsgA</fullName>
        <ecNumber evidence="10">3.6.1.-</ecNumber>
    </recommendedName>
</protein>
<dbReference type="SUPFAM" id="SSF52540">
    <property type="entry name" value="P-loop containing nucleoside triphosphate hydrolases"/>
    <property type="match status" value="1"/>
</dbReference>
<keyword evidence="5 10" id="KW-0547">Nucleotide-binding</keyword>
<dbReference type="Pfam" id="PF03193">
    <property type="entry name" value="RsgA_GTPase"/>
    <property type="match status" value="1"/>
</dbReference>
<keyword evidence="2 10" id="KW-0690">Ribosome biogenesis</keyword>
<dbReference type="CDD" id="cd04466">
    <property type="entry name" value="S1_YloQ_GTPase"/>
    <property type="match status" value="1"/>
</dbReference>
<organism evidence="13 14">
    <name type="scientific">Sulfuriferula nivalis</name>
    <dbReference type="NCBI Taxonomy" id="2675298"/>
    <lineage>
        <taxon>Bacteria</taxon>
        <taxon>Pseudomonadati</taxon>
        <taxon>Pseudomonadota</taxon>
        <taxon>Betaproteobacteria</taxon>
        <taxon>Nitrosomonadales</taxon>
        <taxon>Sulfuricellaceae</taxon>
        <taxon>Sulfuriferula</taxon>
    </lineage>
</organism>
<dbReference type="PANTHER" id="PTHR32120:SF11">
    <property type="entry name" value="SMALL RIBOSOMAL SUBUNIT BIOGENESIS GTPASE RSGA 1, MITOCHONDRIAL-RELATED"/>
    <property type="match status" value="1"/>
</dbReference>
<dbReference type="EC" id="3.6.1.-" evidence="10"/>
<dbReference type="NCBIfam" id="TIGR00157">
    <property type="entry name" value="ribosome small subunit-dependent GTPase A"/>
    <property type="match status" value="1"/>
</dbReference>
<evidence type="ECO:0000256" key="9">
    <source>
        <dbReference type="ARBA" id="ARBA00023134"/>
    </source>
</evidence>
<evidence type="ECO:0000256" key="1">
    <source>
        <dbReference type="ARBA" id="ARBA00022490"/>
    </source>
</evidence>
<dbReference type="InterPro" id="IPR027417">
    <property type="entry name" value="P-loop_NTPase"/>
</dbReference>
<dbReference type="GO" id="GO:0019843">
    <property type="term" value="F:rRNA binding"/>
    <property type="evidence" value="ECO:0007669"/>
    <property type="project" value="UniProtKB-KW"/>
</dbReference>
<dbReference type="Proteomes" id="UP000463939">
    <property type="component" value="Chromosome"/>
</dbReference>
<reference evidence="14" key="1">
    <citation type="submission" date="2019-11" db="EMBL/GenBank/DDBJ databases">
        <title>Isolation and characterization of a novel species in the genus Sulfuriferula.</title>
        <authorList>
            <person name="Mochizuki J."/>
            <person name="Kojima H."/>
            <person name="Fukui M."/>
        </authorList>
    </citation>
    <scope>NUCLEOTIDE SEQUENCE [LARGE SCALE GENOMIC DNA]</scope>
    <source>
        <strain evidence="14">SGTM</strain>
    </source>
</reference>
<evidence type="ECO:0000259" key="12">
    <source>
        <dbReference type="PROSITE" id="PS51721"/>
    </source>
</evidence>
<evidence type="ECO:0000256" key="8">
    <source>
        <dbReference type="ARBA" id="ARBA00022884"/>
    </source>
</evidence>
<comment type="subunit">
    <text evidence="10">Monomer. Associates with 30S ribosomal subunit, binds 16S rRNA.</text>
</comment>
<dbReference type="PROSITE" id="PS51721">
    <property type="entry name" value="G_CP"/>
    <property type="match status" value="1"/>
</dbReference>
<feature type="binding site" evidence="10">
    <location>
        <position position="265"/>
    </location>
    <ligand>
        <name>Zn(2+)</name>
        <dbReference type="ChEBI" id="CHEBI:29105"/>
    </ligand>
</feature>
<evidence type="ECO:0000313" key="14">
    <source>
        <dbReference type="Proteomes" id="UP000463939"/>
    </source>
</evidence>
<evidence type="ECO:0000256" key="3">
    <source>
        <dbReference type="ARBA" id="ARBA00022723"/>
    </source>
</evidence>
<keyword evidence="1 10" id="KW-0963">Cytoplasm</keyword>
<feature type="binding site" evidence="10">
    <location>
        <position position="252"/>
    </location>
    <ligand>
        <name>Zn(2+)</name>
        <dbReference type="ChEBI" id="CHEBI:29105"/>
    </ligand>
</feature>
<dbReference type="Gene3D" id="1.10.40.50">
    <property type="entry name" value="Probable gtpase engc, domain 3"/>
    <property type="match status" value="1"/>
</dbReference>
<feature type="binding site" evidence="10">
    <location>
        <position position="257"/>
    </location>
    <ligand>
        <name>Zn(2+)</name>
        <dbReference type="ChEBI" id="CHEBI:29105"/>
    </ligand>
</feature>
<dbReference type="PANTHER" id="PTHR32120">
    <property type="entry name" value="SMALL RIBOSOMAL SUBUNIT BIOGENESIS GTPASE RSGA"/>
    <property type="match status" value="1"/>
</dbReference>
<feature type="binding site" evidence="10">
    <location>
        <position position="259"/>
    </location>
    <ligand>
        <name>Zn(2+)</name>
        <dbReference type="ChEBI" id="CHEBI:29105"/>
    </ligand>
</feature>
<dbReference type="GO" id="GO:0005737">
    <property type="term" value="C:cytoplasm"/>
    <property type="evidence" value="ECO:0007669"/>
    <property type="project" value="UniProtKB-SubCell"/>
</dbReference>
<dbReference type="Gene3D" id="3.40.50.300">
    <property type="entry name" value="P-loop containing nucleotide triphosphate hydrolases"/>
    <property type="match status" value="1"/>
</dbReference>
<evidence type="ECO:0000256" key="6">
    <source>
        <dbReference type="ARBA" id="ARBA00022801"/>
    </source>
</evidence>
<dbReference type="RefSeq" id="WP_162083945.1">
    <property type="nucleotide sequence ID" value="NZ_AP021881.1"/>
</dbReference>
<proteinExistence type="inferred from homology"/>
<evidence type="ECO:0000256" key="7">
    <source>
        <dbReference type="ARBA" id="ARBA00022833"/>
    </source>
</evidence>
<dbReference type="InterPro" id="IPR012340">
    <property type="entry name" value="NA-bd_OB-fold"/>
</dbReference>
<accession>A0A809S0E1</accession>
<dbReference type="PROSITE" id="PS50936">
    <property type="entry name" value="ENGC_GTPASE"/>
    <property type="match status" value="1"/>
</dbReference>